<organism evidence="5 6">
    <name type="scientific">Micromonospora coxensis</name>
    <dbReference type="NCBI Taxonomy" id="356852"/>
    <lineage>
        <taxon>Bacteria</taxon>
        <taxon>Bacillati</taxon>
        <taxon>Actinomycetota</taxon>
        <taxon>Actinomycetes</taxon>
        <taxon>Micromonosporales</taxon>
        <taxon>Micromonosporaceae</taxon>
        <taxon>Micromonospora</taxon>
    </lineage>
</organism>
<dbReference type="AlphaFoldDB" id="A0A1C5GZ43"/>
<accession>A0A1C5GZ43</accession>
<dbReference type="Gene3D" id="2.120.10.30">
    <property type="entry name" value="TolB, C-terminal domain"/>
    <property type="match status" value="1"/>
</dbReference>
<dbReference type="PANTHER" id="PTHR10907:SF47">
    <property type="entry name" value="REGUCALCIN"/>
    <property type="match status" value="1"/>
</dbReference>
<dbReference type="RefSeq" id="WP_088974523.1">
    <property type="nucleotide sequence ID" value="NZ_LT607753.1"/>
</dbReference>
<evidence type="ECO:0000313" key="6">
    <source>
        <dbReference type="Proteomes" id="UP000198215"/>
    </source>
</evidence>
<dbReference type="InterPro" id="IPR011042">
    <property type="entry name" value="6-blade_b-propeller_TolB-like"/>
</dbReference>
<feature type="binding site" evidence="3">
    <location>
        <position position="18"/>
    </location>
    <ligand>
        <name>a divalent metal cation</name>
        <dbReference type="ChEBI" id="CHEBI:60240"/>
    </ligand>
</feature>
<comment type="cofactor">
    <cofactor evidence="3">
        <name>Zn(2+)</name>
        <dbReference type="ChEBI" id="CHEBI:29105"/>
    </cofactor>
    <text evidence="3">Binds 1 divalent metal cation per subunit.</text>
</comment>
<gene>
    <name evidence="5" type="ORF">GA0070614_0594</name>
</gene>
<dbReference type="Pfam" id="PF08450">
    <property type="entry name" value="SGL"/>
    <property type="match status" value="1"/>
</dbReference>
<evidence type="ECO:0000256" key="3">
    <source>
        <dbReference type="PIRSR" id="PIRSR605511-2"/>
    </source>
</evidence>
<keyword evidence="3" id="KW-0479">Metal-binding</keyword>
<feature type="active site" description="Proton donor/acceptor" evidence="2">
    <location>
        <position position="199"/>
    </location>
</feature>
<dbReference type="PRINTS" id="PR01790">
    <property type="entry name" value="SMP30FAMILY"/>
</dbReference>
<dbReference type="Proteomes" id="UP000198215">
    <property type="component" value="Chromosome I"/>
</dbReference>
<feature type="binding site" evidence="3">
    <location>
        <position position="105"/>
    </location>
    <ligand>
        <name>substrate</name>
    </ligand>
</feature>
<dbReference type="OrthoDB" id="2633250at2"/>
<evidence type="ECO:0000259" key="4">
    <source>
        <dbReference type="Pfam" id="PF08450"/>
    </source>
</evidence>
<evidence type="ECO:0000313" key="5">
    <source>
        <dbReference type="EMBL" id="SCG39072.1"/>
    </source>
</evidence>
<keyword evidence="6" id="KW-1185">Reference proteome</keyword>
<feature type="binding site" evidence="3">
    <location>
        <position position="199"/>
    </location>
    <ligand>
        <name>a divalent metal cation</name>
        <dbReference type="ChEBI" id="CHEBI:60240"/>
    </ligand>
</feature>
<proteinExistence type="inferred from homology"/>
<dbReference type="GO" id="GO:0004341">
    <property type="term" value="F:gluconolactonase activity"/>
    <property type="evidence" value="ECO:0007669"/>
    <property type="project" value="TreeGrafter"/>
</dbReference>
<dbReference type="EMBL" id="LT607753">
    <property type="protein sequence ID" value="SCG39072.1"/>
    <property type="molecule type" value="Genomic_DNA"/>
</dbReference>
<dbReference type="InterPro" id="IPR005511">
    <property type="entry name" value="SMP-30"/>
</dbReference>
<feature type="domain" description="SMP-30/Gluconolactonase/LRE-like region" evidence="4">
    <location>
        <begin position="16"/>
        <end position="258"/>
    </location>
</feature>
<evidence type="ECO:0000256" key="1">
    <source>
        <dbReference type="ARBA" id="ARBA00008853"/>
    </source>
</evidence>
<reference evidence="6" key="1">
    <citation type="submission" date="2016-06" db="EMBL/GenBank/DDBJ databases">
        <authorList>
            <person name="Varghese N."/>
            <person name="Submissions Spin"/>
        </authorList>
    </citation>
    <scope>NUCLEOTIDE SEQUENCE [LARGE SCALE GENOMIC DNA]</scope>
    <source>
        <strain evidence="6">DSM 45161</strain>
    </source>
</reference>
<sequence>MKTSDALLWSPAGLELGEGPRWVDGRLVLVDILSGTLLEADGPHPGDLRPTNRLEIPLGAVAPVAGQPGRWIAAAGTGVALLDPGGVLTWLGRPVGDGPIPRRMNDGVCDPAGRFWAGCMAWDGHPGAGALYRTGTQGQLEQVLDGLSIPNGPAFSTDGTIMYLADSAQGLVLRFPVDPTSGDLGDPVTFVVTHDGSPDGMTVDVAGNLWVAVWGAGEVRRYSPQGRHDRTVRVPAPQPTAPCLGGPDGTRLYVTTARYGLPPKTYGHSGGIFVAEVDMPGIPAAAYGGVLPDAG</sequence>
<name>A0A1C5GZ43_9ACTN</name>
<evidence type="ECO:0000256" key="2">
    <source>
        <dbReference type="PIRSR" id="PIRSR605511-1"/>
    </source>
</evidence>
<feature type="binding site" evidence="3">
    <location>
        <position position="123"/>
    </location>
    <ligand>
        <name>substrate</name>
    </ligand>
</feature>
<protein>
    <submittedName>
        <fullName evidence="5">Sugar lactone lactonase YvrE</fullName>
    </submittedName>
</protein>
<keyword evidence="3" id="KW-0862">Zinc</keyword>
<dbReference type="SUPFAM" id="SSF63829">
    <property type="entry name" value="Calcium-dependent phosphotriesterase"/>
    <property type="match status" value="1"/>
</dbReference>
<dbReference type="GO" id="GO:0005509">
    <property type="term" value="F:calcium ion binding"/>
    <property type="evidence" value="ECO:0007669"/>
    <property type="project" value="TreeGrafter"/>
</dbReference>
<dbReference type="GO" id="GO:0019853">
    <property type="term" value="P:L-ascorbic acid biosynthetic process"/>
    <property type="evidence" value="ECO:0007669"/>
    <property type="project" value="TreeGrafter"/>
</dbReference>
<dbReference type="PANTHER" id="PTHR10907">
    <property type="entry name" value="REGUCALCIN"/>
    <property type="match status" value="1"/>
</dbReference>
<comment type="similarity">
    <text evidence="1">Belongs to the SMP-30/CGR1 family.</text>
</comment>
<dbReference type="InterPro" id="IPR013658">
    <property type="entry name" value="SGL"/>
</dbReference>
<feature type="binding site" evidence="3">
    <location>
        <position position="151"/>
    </location>
    <ligand>
        <name>a divalent metal cation</name>
        <dbReference type="ChEBI" id="CHEBI:60240"/>
    </ligand>
</feature>
<feature type="binding site" evidence="3">
    <location>
        <position position="103"/>
    </location>
    <ligand>
        <name>substrate</name>
    </ligand>
</feature>